<accession>X6LYM8</accession>
<sequence>MFSRAQFLNIVGRHAHACVLQQRYFAKSVPKKFQKRDGVISTPKKPELQQILNKLLDDTAKADPGLVDDQQAEISEKNVQNENVVSKETVIPSVESSIPTESNTSITEDIPFTASTLPPPPPQPQPLQSSQDIQASKEAWANICVTLEEISRNFWYHHPTSYRLKKKMANENVVAKGIHSSLKSIDEANIRRIDKTYTKLMGLETLHLKNIQHSLHNLYDLRNEVKEVNTRIDNVLGRMRELRSVRQRSGWNGR</sequence>
<keyword evidence="3" id="KW-1185">Reference proteome</keyword>
<dbReference type="AlphaFoldDB" id="X6LYM8"/>
<gene>
    <name evidence="2" type="ORF">RFI_30657</name>
</gene>
<evidence type="ECO:0000313" key="3">
    <source>
        <dbReference type="Proteomes" id="UP000023152"/>
    </source>
</evidence>
<dbReference type="EMBL" id="ASPP01026839">
    <property type="protein sequence ID" value="ETO06734.1"/>
    <property type="molecule type" value="Genomic_DNA"/>
</dbReference>
<dbReference type="Proteomes" id="UP000023152">
    <property type="component" value="Unassembled WGS sequence"/>
</dbReference>
<feature type="region of interest" description="Disordered" evidence="1">
    <location>
        <begin position="94"/>
        <end position="131"/>
    </location>
</feature>
<proteinExistence type="predicted"/>
<protein>
    <submittedName>
        <fullName evidence="2">Uncharacterized protein</fullName>
    </submittedName>
</protein>
<reference evidence="2 3" key="1">
    <citation type="journal article" date="2013" name="Curr. Biol.">
        <title>The Genome of the Foraminiferan Reticulomyxa filosa.</title>
        <authorList>
            <person name="Glockner G."/>
            <person name="Hulsmann N."/>
            <person name="Schleicher M."/>
            <person name="Noegel A.A."/>
            <person name="Eichinger L."/>
            <person name="Gallinger C."/>
            <person name="Pawlowski J."/>
            <person name="Sierra R."/>
            <person name="Euteneuer U."/>
            <person name="Pillet L."/>
            <person name="Moustafa A."/>
            <person name="Platzer M."/>
            <person name="Groth M."/>
            <person name="Szafranski K."/>
            <person name="Schliwa M."/>
        </authorList>
    </citation>
    <scope>NUCLEOTIDE SEQUENCE [LARGE SCALE GENOMIC DNA]</scope>
</reference>
<name>X6LYM8_RETFI</name>
<comment type="caution">
    <text evidence="2">The sequence shown here is derived from an EMBL/GenBank/DDBJ whole genome shotgun (WGS) entry which is preliminary data.</text>
</comment>
<organism evidence="2 3">
    <name type="scientific">Reticulomyxa filosa</name>
    <dbReference type="NCBI Taxonomy" id="46433"/>
    <lineage>
        <taxon>Eukaryota</taxon>
        <taxon>Sar</taxon>
        <taxon>Rhizaria</taxon>
        <taxon>Retaria</taxon>
        <taxon>Foraminifera</taxon>
        <taxon>Monothalamids</taxon>
        <taxon>Reticulomyxidae</taxon>
        <taxon>Reticulomyxa</taxon>
    </lineage>
</organism>
<evidence type="ECO:0000313" key="2">
    <source>
        <dbReference type="EMBL" id="ETO06734.1"/>
    </source>
</evidence>
<evidence type="ECO:0000256" key="1">
    <source>
        <dbReference type="SAM" id="MobiDB-lite"/>
    </source>
</evidence>
<feature type="compositionally biased region" description="Polar residues" evidence="1">
    <location>
        <begin position="94"/>
        <end position="107"/>
    </location>
</feature>